<dbReference type="Gene3D" id="1.10.760.10">
    <property type="entry name" value="Cytochrome c-like domain"/>
    <property type="match status" value="2"/>
</dbReference>
<keyword evidence="4 11" id="KW-0349">Heme</keyword>
<dbReference type="PRINTS" id="PR00604">
    <property type="entry name" value="CYTCHRMECIAB"/>
</dbReference>
<evidence type="ECO:0000256" key="4">
    <source>
        <dbReference type="ARBA" id="ARBA00022617"/>
    </source>
</evidence>
<keyword evidence="9 11" id="KW-0408">Iron</keyword>
<evidence type="ECO:0000256" key="10">
    <source>
        <dbReference type="ARBA" id="ARBA00023136"/>
    </source>
</evidence>
<evidence type="ECO:0000313" key="15">
    <source>
        <dbReference type="Proteomes" id="UP000474957"/>
    </source>
</evidence>
<dbReference type="AlphaFoldDB" id="A0A6L5YVY5"/>
<keyword evidence="6 11" id="KW-0479">Metal-binding</keyword>
<evidence type="ECO:0000256" key="6">
    <source>
        <dbReference type="ARBA" id="ARBA00022723"/>
    </source>
</evidence>
<accession>A0A6L5YVY5</accession>
<evidence type="ECO:0000256" key="3">
    <source>
        <dbReference type="ARBA" id="ARBA00022475"/>
    </source>
</evidence>
<dbReference type="Proteomes" id="UP000474957">
    <property type="component" value="Unassembled WGS sequence"/>
</dbReference>
<sequence length="235" mass="24995">MTFAVLRACLLATAFGAATPGLADIDAALSNADIAKGERVFMKCKACHTVEQGGSRKTGPNLYGVVGGPVAASDGFKYSGALRDHGGEWTPARLDAFLAAPRAAVKGTRMGFAGLKDQADRADLIAYLNTFSDNPLSLAAADPAAAADADEEYEFGVLVDAPGVEATYYACTACHSEMIVAQQGLSRKKWDELLDWMVEEQGMAEIDEPERTEILDYLAAHYNEGRPNFPQPAAN</sequence>
<evidence type="ECO:0000256" key="1">
    <source>
        <dbReference type="ARBA" id="ARBA00004162"/>
    </source>
</evidence>
<keyword evidence="10" id="KW-0472">Membrane</keyword>
<dbReference type="SUPFAM" id="SSF46626">
    <property type="entry name" value="Cytochrome c"/>
    <property type="match status" value="2"/>
</dbReference>
<evidence type="ECO:0000256" key="7">
    <source>
        <dbReference type="ARBA" id="ARBA00022982"/>
    </source>
</evidence>
<dbReference type="FunFam" id="1.10.760.10:FF:000026">
    <property type="entry name" value="Cytochrome C, membrane-bound"/>
    <property type="match status" value="1"/>
</dbReference>
<evidence type="ECO:0000256" key="5">
    <source>
        <dbReference type="ARBA" id="ARBA00022692"/>
    </source>
</evidence>
<evidence type="ECO:0000256" key="8">
    <source>
        <dbReference type="ARBA" id="ARBA00022989"/>
    </source>
</evidence>
<protein>
    <submittedName>
        <fullName evidence="14">C-type cytochrome</fullName>
    </submittedName>
</protein>
<dbReference type="PROSITE" id="PS51007">
    <property type="entry name" value="CYTC"/>
    <property type="match status" value="1"/>
</dbReference>
<comment type="caution">
    <text evidence="14">The sequence shown here is derived from an EMBL/GenBank/DDBJ whole genome shotgun (WGS) entry which is preliminary data.</text>
</comment>
<dbReference type="GO" id="GO:0046872">
    <property type="term" value="F:metal ion binding"/>
    <property type="evidence" value="ECO:0007669"/>
    <property type="project" value="UniProtKB-KW"/>
</dbReference>
<dbReference type="GO" id="GO:0005886">
    <property type="term" value="C:plasma membrane"/>
    <property type="evidence" value="ECO:0007669"/>
    <property type="project" value="UniProtKB-SubCell"/>
</dbReference>
<evidence type="ECO:0000256" key="11">
    <source>
        <dbReference type="PROSITE-ProRule" id="PRU00433"/>
    </source>
</evidence>
<organism evidence="14 15">
    <name type="scientific">Halovulum marinum</name>
    <dbReference type="NCBI Taxonomy" id="2662447"/>
    <lineage>
        <taxon>Bacteria</taxon>
        <taxon>Pseudomonadati</taxon>
        <taxon>Pseudomonadota</taxon>
        <taxon>Alphaproteobacteria</taxon>
        <taxon>Rhodobacterales</taxon>
        <taxon>Paracoccaceae</taxon>
        <taxon>Halovulum</taxon>
    </lineage>
</organism>
<keyword evidence="15" id="KW-1185">Reference proteome</keyword>
<dbReference type="Pfam" id="PF00034">
    <property type="entry name" value="Cytochrom_C"/>
    <property type="match status" value="1"/>
</dbReference>
<dbReference type="PANTHER" id="PTHR11961">
    <property type="entry name" value="CYTOCHROME C"/>
    <property type="match status" value="1"/>
</dbReference>
<keyword evidence="8" id="KW-1133">Transmembrane helix</keyword>
<evidence type="ECO:0000256" key="2">
    <source>
        <dbReference type="ARBA" id="ARBA00022448"/>
    </source>
</evidence>
<evidence type="ECO:0000256" key="9">
    <source>
        <dbReference type="ARBA" id="ARBA00023004"/>
    </source>
</evidence>
<dbReference type="RefSeq" id="WP_154444513.1">
    <property type="nucleotide sequence ID" value="NZ_WIND01000001.1"/>
</dbReference>
<feature type="chain" id="PRO_5026952136" evidence="12">
    <location>
        <begin position="24"/>
        <end position="235"/>
    </location>
</feature>
<evidence type="ECO:0000256" key="12">
    <source>
        <dbReference type="SAM" id="SignalP"/>
    </source>
</evidence>
<evidence type="ECO:0000313" key="14">
    <source>
        <dbReference type="EMBL" id="MSU88461.1"/>
    </source>
</evidence>
<keyword evidence="3" id="KW-1003">Cell membrane</keyword>
<dbReference type="EMBL" id="WIND01000001">
    <property type="protein sequence ID" value="MSU88461.1"/>
    <property type="molecule type" value="Genomic_DNA"/>
</dbReference>
<dbReference type="InterPro" id="IPR002327">
    <property type="entry name" value="Cyt_c_1A/1B"/>
</dbReference>
<dbReference type="GO" id="GO:0009055">
    <property type="term" value="F:electron transfer activity"/>
    <property type="evidence" value="ECO:0007669"/>
    <property type="project" value="InterPro"/>
</dbReference>
<gene>
    <name evidence="14" type="ORF">GE300_02370</name>
</gene>
<keyword evidence="12" id="KW-0732">Signal</keyword>
<feature type="signal peptide" evidence="12">
    <location>
        <begin position="1"/>
        <end position="23"/>
    </location>
</feature>
<name>A0A6L5YVY5_9RHOB</name>
<comment type="subcellular location">
    <subcellularLocation>
        <location evidence="1">Cell membrane</location>
        <topology evidence="1">Single-pass membrane protein</topology>
    </subcellularLocation>
</comment>
<proteinExistence type="predicted"/>
<reference evidence="14 15" key="1">
    <citation type="submission" date="2019-10" db="EMBL/GenBank/DDBJ databases">
        <title>Cognatihalovulum marinum gen. nov. sp. nov., a new member of the family Rhodobacteraceae isolated from deep seawater of the Northwest Indian Ocean.</title>
        <authorList>
            <person name="Ruan C."/>
            <person name="Wang J."/>
            <person name="Zheng X."/>
            <person name="Song L."/>
            <person name="Zhu Y."/>
            <person name="Huang Y."/>
            <person name="Lu Z."/>
            <person name="Du W."/>
            <person name="Huang L."/>
            <person name="Dai X."/>
        </authorList>
    </citation>
    <scope>NUCLEOTIDE SEQUENCE [LARGE SCALE GENOMIC DNA]</scope>
    <source>
        <strain evidence="14 15">2CG4</strain>
    </source>
</reference>
<dbReference type="InterPro" id="IPR036909">
    <property type="entry name" value="Cyt_c-like_dom_sf"/>
</dbReference>
<feature type="domain" description="Cytochrome c" evidence="13">
    <location>
        <begin position="32"/>
        <end position="132"/>
    </location>
</feature>
<keyword evidence="7" id="KW-0249">Electron transport</keyword>
<keyword evidence="2" id="KW-0813">Transport</keyword>
<dbReference type="GO" id="GO:0020037">
    <property type="term" value="F:heme binding"/>
    <property type="evidence" value="ECO:0007669"/>
    <property type="project" value="InterPro"/>
</dbReference>
<keyword evidence="5" id="KW-0812">Transmembrane</keyword>
<evidence type="ECO:0000259" key="13">
    <source>
        <dbReference type="PROSITE" id="PS51007"/>
    </source>
</evidence>
<dbReference type="InterPro" id="IPR009056">
    <property type="entry name" value="Cyt_c-like_dom"/>
</dbReference>